<reference evidence="1 2" key="1">
    <citation type="submission" date="2023-01" db="EMBL/GenBank/DDBJ databases">
        <title>Analysis of 21 Apiospora genomes using comparative genomics revels a genus with tremendous synthesis potential of carbohydrate active enzymes and secondary metabolites.</title>
        <authorList>
            <person name="Sorensen T."/>
        </authorList>
    </citation>
    <scope>NUCLEOTIDE SEQUENCE [LARGE SCALE GENOMIC DNA]</scope>
    <source>
        <strain evidence="1 2">CBS 20057</strain>
    </source>
</reference>
<dbReference type="PANTHER" id="PTHR14097:SF8">
    <property type="entry name" value="NAD(P)-BINDING DOMAIN-CONTAINING PROTEIN"/>
    <property type="match status" value="1"/>
</dbReference>
<dbReference type="EMBL" id="JAQQWI010000007">
    <property type="protein sequence ID" value="KAK8028347.1"/>
    <property type="molecule type" value="Genomic_DNA"/>
</dbReference>
<evidence type="ECO:0000313" key="2">
    <source>
        <dbReference type="Proteomes" id="UP001396898"/>
    </source>
</evidence>
<dbReference type="Gene3D" id="3.40.50.720">
    <property type="entry name" value="NAD(P)-binding Rossmann-like Domain"/>
    <property type="match status" value="1"/>
</dbReference>
<dbReference type="InterPro" id="IPR036291">
    <property type="entry name" value="NAD(P)-bd_dom_sf"/>
</dbReference>
<dbReference type="Proteomes" id="UP001396898">
    <property type="component" value="Unassembled WGS sequence"/>
</dbReference>
<dbReference type="SUPFAM" id="SSF51735">
    <property type="entry name" value="NAD(P)-binding Rossmann-fold domains"/>
    <property type="match status" value="1"/>
</dbReference>
<evidence type="ECO:0000313" key="1">
    <source>
        <dbReference type="EMBL" id="KAK8028347.1"/>
    </source>
</evidence>
<protein>
    <submittedName>
        <fullName evidence="1">Nucleoside-diphosphate-sugar epimerase</fullName>
    </submittedName>
</protein>
<accession>A0ABR1SBA6</accession>
<gene>
    <name evidence="1" type="ORF">PG991_005403</name>
</gene>
<comment type="caution">
    <text evidence="1">The sequence shown here is derived from an EMBL/GenBank/DDBJ whole genome shotgun (WGS) entry which is preliminary data.</text>
</comment>
<proteinExistence type="predicted"/>
<organism evidence="1 2">
    <name type="scientific">Apiospora marii</name>
    <dbReference type="NCBI Taxonomy" id="335849"/>
    <lineage>
        <taxon>Eukaryota</taxon>
        <taxon>Fungi</taxon>
        <taxon>Dikarya</taxon>
        <taxon>Ascomycota</taxon>
        <taxon>Pezizomycotina</taxon>
        <taxon>Sordariomycetes</taxon>
        <taxon>Xylariomycetidae</taxon>
        <taxon>Amphisphaeriales</taxon>
        <taxon>Apiosporaceae</taxon>
        <taxon>Apiospora</taxon>
    </lineage>
</organism>
<name>A0ABR1SBA6_9PEZI</name>
<keyword evidence="2" id="KW-1185">Reference proteome</keyword>
<dbReference type="PANTHER" id="PTHR14097">
    <property type="entry name" value="OXIDOREDUCTASE HTATIP2"/>
    <property type="match status" value="1"/>
</dbReference>
<sequence length="281" mass="30428">MHLILTGATGLVGSSALDAMLRMNSVTKISILSRRPVQMVQDRPDPRINVIIHKDFATYDDEVLAQLKGAAGCVWAIGVAQSQVSRKSGQSYFPLHSPKLENYTLITKTYAEAAARAFASLPRTDSGSFASGEEASPAAAPFRFVYVAGGDTTIKPGLLTAFQARIKGETELSLGSICKSSPNHNLKGYSVRIFYPDRTNHDAIKPYLAPRPLVHNVSEMILGAPIRRFAPNLWAPTEKMGEFLVELAMGRHDDIAAADGQEVVDGLTLVSNADLRKAKGY</sequence>